<comment type="caution">
    <text evidence="1">The sequence shown here is derived from an EMBL/GenBank/DDBJ whole genome shotgun (WGS) entry which is preliminary data.</text>
</comment>
<sequence>MAAQRPDPATVGTTYMDIPSIAQEIRELSTQSSEGHVNGVWNSILNWVFDPVNGYITRPQDMHTRFGGRYGYSDFHTLQWRNGRRMHFLITQCKPRSAEGQRAIWQRGADQLQDYLRMQHRTRPVGQRTPVYGILAVGQLVRFFVYNDVHQSIEPFRPGALFSSTQERDFYYLIHEAHLVQRALRDILNNH</sequence>
<protein>
    <submittedName>
        <fullName evidence="1">Uncharacterized protein</fullName>
    </submittedName>
</protein>
<dbReference type="EMBL" id="JAVDPF010000010">
    <property type="protein sequence ID" value="KAL1879639.1"/>
    <property type="molecule type" value="Genomic_DNA"/>
</dbReference>
<gene>
    <name evidence="1" type="ORF">Plec18167_004101</name>
</gene>
<evidence type="ECO:0000313" key="2">
    <source>
        <dbReference type="Proteomes" id="UP001583193"/>
    </source>
</evidence>
<dbReference type="Proteomes" id="UP001583193">
    <property type="component" value="Unassembled WGS sequence"/>
</dbReference>
<organism evidence="1 2">
    <name type="scientific">Paecilomyces lecythidis</name>
    <dbReference type="NCBI Taxonomy" id="3004212"/>
    <lineage>
        <taxon>Eukaryota</taxon>
        <taxon>Fungi</taxon>
        <taxon>Dikarya</taxon>
        <taxon>Ascomycota</taxon>
        <taxon>Pezizomycotina</taxon>
        <taxon>Eurotiomycetes</taxon>
        <taxon>Eurotiomycetidae</taxon>
        <taxon>Eurotiales</taxon>
        <taxon>Thermoascaceae</taxon>
        <taxon>Paecilomyces</taxon>
    </lineage>
</organism>
<keyword evidence="2" id="KW-1185">Reference proteome</keyword>
<reference evidence="1 2" key="1">
    <citation type="journal article" date="2024" name="IMA Fungus">
        <title>IMA Genome - F19 : A genome assembly and annotation guide to empower mycologists, including annotated draft genome sequences of Ceratocystis pirilliformis, Diaporthe australafricana, Fusarium ophioides, Paecilomyces lecythidis, and Sporothrix stenoceras.</title>
        <authorList>
            <person name="Aylward J."/>
            <person name="Wilson A.M."/>
            <person name="Visagie C.M."/>
            <person name="Spraker J."/>
            <person name="Barnes I."/>
            <person name="Buitendag C."/>
            <person name="Ceriani C."/>
            <person name="Del Mar Angel L."/>
            <person name="du Plessis D."/>
            <person name="Fuchs T."/>
            <person name="Gasser K."/>
            <person name="Kramer D."/>
            <person name="Li W."/>
            <person name="Munsamy K."/>
            <person name="Piso A."/>
            <person name="Price J.L."/>
            <person name="Sonnekus B."/>
            <person name="Thomas C."/>
            <person name="van der Nest A."/>
            <person name="van Dijk A."/>
            <person name="van Heerden A."/>
            <person name="van Vuuren N."/>
            <person name="Yilmaz N."/>
            <person name="Duong T.A."/>
            <person name="van der Merwe N.A."/>
            <person name="Wingfield M.J."/>
            <person name="Wingfield B.D."/>
        </authorList>
    </citation>
    <scope>NUCLEOTIDE SEQUENCE [LARGE SCALE GENOMIC DNA]</scope>
    <source>
        <strain evidence="1 2">CMW 18167</strain>
    </source>
</reference>
<proteinExistence type="predicted"/>
<accession>A0ABR3XUG9</accession>
<name>A0ABR3XUG9_9EURO</name>
<evidence type="ECO:0000313" key="1">
    <source>
        <dbReference type="EMBL" id="KAL1879639.1"/>
    </source>
</evidence>